<dbReference type="EMBL" id="OR769219">
    <property type="protein sequence ID" value="WQJ51658.1"/>
    <property type="molecule type" value="Genomic_DNA"/>
</dbReference>
<sequence>MSYIDKTYIVDYQQFKDVRDWCKGKIVETDNGIKYHAEDFLINKDMTEEHFNNWKKEVIENRMSNYGETYEKAYKNAEIPLWNTPFYFDRWLIKNCPIQFIQDRLKYQYDDEYEQIKNGTSAYDTYKRTGLGKNFHYKVIRKPNWKPRYNFPYIDRFNNDKYYKENQKPWWIITIEDTEIDHPISWWANTDYNYWTNSEEGLPFNSNMMDIKRKNLNIHAIIRMIKKWNLPAGSQVKVLNRYFNYGWIINIKK</sequence>
<keyword evidence="2" id="KW-1185">Reference proteome</keyword>
<dbReference type="Proteomes" id="UP001348805">
    <property type="component" value="Segment"/>
</dbReference>
<name>A0ABZ0Z2M1_9CAUD</name>
<reference evidence="1 2" key="1">
    <citation type="submission" date="2023-11" db="EMBL/GenBank/DDBJ databases">
        <authorList>
            <person name="Cook R."/>
            <person name="Crisci M."/>
            <person name="Pye H."/>
            <person name="Adriaenssens E."/>
            <person name="Santini J."/>
        </authorList>
    </citation>
    <scope>NUCLEOTIDE SEQUENCE [LARGE SCALE GENOMIC DNA]</scope>
    <source>
        <strain evidence="1">Lak_Megaphage_RVC_AP3_GC26</strain>
    </source>
</reference>
<accession>A0ABZ0Z2M1</accession>
<proteinExistence type="predicted"/>
<organism evidence="1 2">
    <name type="scientific">phage Lak_Megaphage_RVC_AP3_GC26</name>
    <dbReference type="NCBI Taxonomy" id="3109225"/>
    <lineage>
        <taxon>Viruses</taxon>
        <taxon>Duplodnaviria</taxon>
        <taxon>Heunggongvirae</taxon>
        <taxon>Uroviricota</taxon>
        <taxon>Caudoviricetes</taxon>
        <taxon>Caudoviricetes code 15 clade</taxon>
    </lineage>
</organism>
<evidence type="ECO:0000313" key="1">
    <source>
        <dbReference type="EMBL" id="WQJ51658.1"/>
    </source>
</evidence>
<protein>
    <submittedName>
        <fullName evidence="1">Uncharacterized protein</fullName>
    </submittedName>
</protein>
<evidence type="ECO:0000313" key="2">
    <source>
        <dbReference type="Proteomes" id="UP001348805"/>
    </source>
</evidence>